<proteinExistence type="predicted"/>
<dbReference type="AlphaFoldDB" id="A0A3A1NB76"/>
<comment type="caution">
    <text evidence="1">The sequence shown here is derived from an EMBL/GenBank/DDBJ whole genome shotgun (WGS) entry which is preliminary data.</text>
</comment>
<evidence type="ECO:0000313" key="1">
    <source>
        <dbReference type="EMBL" id="RIV38151.1"/>
    </source>
</evidence>
<name>A0A3A1NB76_9FLAO</name>
<dbReference type="RefSeq" id="WP_119606125.1">
    <property type="nucleotide sequence ID" value="NZ_QXFH01000004.1"/>
</dbReference>
<sequence>MSTENTTARELLAQYRAAKKKEAKKAKPMAYSKTEEAKKKAEAARQKRVKELAKNLTKNLPNADDINPNQQLYVLRDIVADAAFTSALENGVLIKVKSETTNLFVSKGKETLEVHPNELEEPAKILVDWSKLHRQLKDEKDKPYDKYSLRSGLWNHANSYRLEQERQKSSDEHLAELVKAMASVDLDTTKAGFNSTEALEELVAKTADTSKKQGKEFSKDRAGNLYLICADSRYGAVKLDTEKLKPHFQNIMDNSQLAGKFKSSNDVEKVITGFTNKQATQ</sequence>
<organism evidence="1 2">
    <name type="scientific">Flagellimonas lutimaris</name>
    <dbReference type="NCBI Taxonomy" id="475082"/>
    <lineage>
        <taxon>Bacteria</taxon>
        <taxon>Pseudomonadati</taxon>
        <taxon>Bacteroidota</taxon>
        <taxon>Flavobacteriia</taxon>
        <taxon>Flavobacteriales</taxon>
        <taxon>Flavobacteriaceae</taxon>
        <taxon>Flagellimonas</taxon>
    </lineage>
</organism>
<protein>
    <submittedName>
        <fullName evidence="1">Uncharacterized protein</fullName>
    </submittedName>
</protein>
<evidence type="ECO:0000313" key="2">
    <source>
        <dbReference type="Proteomes" id="UP000266067"/>
    </source>
</evidence>
<dbReference type="Proteomes" id="UP000266067">
    <property type="component" value="Unassembled WGS sequence"/>
</dbReference>
<reference evidence="1 2" key="1">
    <citation type="submission" date="2018-08" db="EMBL/GenBank/DDBJ databases">
        <title>Proposal of Muricauda 72 sp.nov. and Muricauda NH166 sp.nov., isolated from seawater.</title>
        <authorList>
            <person name="Cheng H."/>
            <person name="Wu Y.-H."/>
            <person name="Guo L.-L."/>
            <person name="Xu X.-W."/>
        </authorList>
    </citation>
    <scope>NUCLEOTIDE SEQUENCE [LARGE SCALE GENOMIC DNA]</scope>
    <source>
        <strain evidence="1 2">KCTC 22173</strain>
    </source>
</reference>
<accession>A0A3A1NB76</accession>
<gene>
    <name evidence="1" type="ORF">D2V08_00095</name>
</gene>
<keyword evidence="2" id="KW-1185">Reference proteome</keyword>
<dbReference type="EMBL" id="QXFH01000004">
    <property type="protein sequence ID" value="RIV38151.1"/>
    <property type="molecule type" value="Genomic_DNA"/>
</dbReference>